<evidence type="ECO:0000313" key="1">
    <source>
        <dbReference type="EMBL" id="CAG8598354.1"/>
    </source>
</evidence>
<dbReference type="Proteomes" id="UP000789366">
    <property type="component" value="Unassembled WGS sequence"/>
</dbReference>
<gene>
    <name evidence="1" type="ORF">SPELUC_LOCUS7014</name>
</gene>
<comment type="caution">
    <text evidence="1">The sequence shown here is derived from an EMBL/GenBank/DDBJ whole genome shotgun (WGS) entry which is preliminary data.</text>
</comment>
<organism evidence="1 2">
    <name type="scientific">Cetraspora pellucida</name>
    <dbReference type="NCBI Taxonomy" id="1433469"/>
    <lineage>
        <taxon>Eukaryota</taxon>
        <taxon>Fungi</taxon>
        <taxon>Fungi incertae sedis</taxon>
        <taxon>Mucoromycota</taxon>
        <taxon>Glomeromycotina</taxon>
        <taxon>Glomeromycetes</taxon>
        <taxon>Diversisporales</taxon>
        <taxon>Gigasporaceae</taxon>
        <taxon>Cetraspora</taxon>
    </lineage>
</organism>
<keyword evidence="2" id="KW-1185">Reference proteome</keyword>
<proteinExistence type="predicted"/>
<protein>
    <submittedName>
        <fullName evidence="1">13693_t:CDS:1</fullName>
    </submittedName>
</protein>
<evidence type="ECO:0000313" key="2">
    <source>
        <dbReference type="Proteomes" id="UP000789366"/>
    </source>
</evidence>
<name>A0ACA9MTW9_9GLOM</name>
<sequence length="91" mass="10208">MITEQEGPSTKVLEPNNLKNNGLINIVNDQDATSEKNSNNTSTPNQDSLLMEVNYKDTDDQTPVANLDQDINMKPLDCDKENRTDKKKNSL</sequence>
<accession>A0ACA9MTW9</accession>
<dbReference type="EMBL" id="CAJVPW010008916">
    <property type="protein sequence ID" value="CAG8598354.1"/>
    <property type="molecule type" value="Genomic_DNA"/>
</dbReference>
<feature type="non-terminal residue" evidence="1">
    <location>
        <position position="91"/>
    </location>
</feature>
<reference evidence="1" key="1">
    <citation type="submission" date="2021-06" db="EMBL/GenBank/DDBJ databases">
        <authorList>
            <person name="Kallberg Y."/>
            <person name="Tangrot J."/>
            <person name="Rosling A."/>
        </authorList>
    </citation>
    <scope>NUCLEOTIDE SEQUENCE</scope>
    <source>
        <strain evidence="1">28 12/20/2015</strain>
    </source>
</reference>